<feature type="compositionally biased region" description="Low complexity" evidence="3">
    <location>
        <begin position="300"/>
        <end position="313"/>
    </location>
</feature>
<feature type="domain" description="ACB" evidence="5">
    <location>
        <begin position="13"/>
        <end position="100"/>
    </location>
</feature>
<feature type="transmembrane region" description="Helical" evidence="4">
    <location>
        <begin position="377"/>
        <end position="400"/>
    </location>
</feature>
<dbReference type="PRINTS" id="PR00689">
    <property type="entry name" value="ACOABINDINGP"/>
</dbReference>
<evidence type="ECO:0000259" key="5">
    <source>
        <dbReference type="PROSITE" id="PS51228"/>
    </source>
</evidence>
<evidence type="ECO:0000256" key="3">
    <source>
        <dbReference type="SAM" id="MobiDB-lite"/>
    </source>
</evidence>
<evidence type="ECO:0000313" key="7">
    <source>
        <dbReference type="Proteomes" id="UP000027586"/>
    </source>
</evidence>
<sequence>MSTIPSHYSKPFVHQRFRKALSIVQHYSSSLEPTKDQRLELYALFKQASTGNVNTQRPGIFDVVGRAKWDAWKQLEGLSTLEAKHRYVEAFLRVASEAYRKPSSRAQAQQILQAFATMQPSSIQEESSDDDDDEDDDEYEDDEGKCVIAEERAYLRDIQQQRQYYQRRQSSLRPPSAASTQISAITAPSTPLGRPNSAISNRIRRPPVLLQGGDDDSVILDPNVNPWVSSSTKDIDPRQQQQQQQQRRESLLTPSFDPTSPLEHRRESFNRLVSSSSPSYPTAPSPFVSNPSSPARSNITATQEQEQQGTHGTNTSVVSLGPATRRALETLESEIIALNERIDGLKQELRANITNTAPSSSTAPRKKKRTGQWPWRWIVKMALRHTIVHILLLVCFALYMDQSPIALITQIVASQRNRQRAIV</sequence>
<organism evidence="6 7">
    <name type="scientific">Lichtheimia corymbifera JMRC:FSU:9682</name>
    <dbReference type="NCBI Taxonomy" id="1263082"/>
    <lineage>
        <taxon>Eukaryota</taxon>
        <taxon>Fungi</taxon>
        <taxon>Fungi incertae sedis</taxon>
        <taxon>Mucoromycota</taxon>
        <taxon>Mucoromycotina</taxon>
        <taxon>Mucoromycetes</taxon>
        <taxon>Mucorales</taxon>
        <taxon>Lichtheimiaceae</taxon>
        <taxon>Lichtheimia</taxon>
    </lineage>
</organism>
<keyword evidence="4" id="KW-0812">Transmembrane</keyword>
<feature type="region of interest" description="Disordered" evidence="3">
    <location>
        <begin position="117"/>
        <end position="146"/>
    </location>
</feature>
<dbReference type="Pfam" id="PF00887">
    <property type="entry name" value="ACBP"/>
    <property type="match status" value="1"/>
</dbReference>
<keyword evidence="7" id="KW-1185">Reference proteome</keyword>
<keyword evidence="2" id="KW-0446">Lipid-binding</keyword>
<feature type="compositionally biased region" description="Low complexity" evidence="3">
    <location>
        <begin position="274"/>
        <end position="286"/>
    </location>
</feature>
<evidence type="ECO:0000256" key="4">
    <source>
        <dbReference type="SAM" id="Phobius"/>
    </source>
</evidence>
<dbReference type="PANTHER" id="PTHR23310">
    <property type="entry name" value="ACYL-COA-BINDING PROTEIN, ACBP"/>
    <property type="match status" value="1"/>
</dbReference>
<dbReference type="InterPro" id="IPR035984">
    <property type="entry name" value="Acyl-CoA-binding_sf"/>
</dbReference>
<comment type="caution">
    <text evidence="6">The sequence shown here is derived from an EMBL/GenBank/DDBJ whole genome shotgun (WGS) entry which is preliminary data.</text>
</comment>
<evidence type="ECO:0000256" key="1">
    <source>
        <dbReference type="ARBA" id="ARBA00005567"/>
    </source>
</evidence>
<accession>A0A068S1F2</accession>
<dbReference type="PROSITE" id="PS51228">
    <property type="entry name" value="ACB_2"/>
    <property type="match status" value="1"/>
</dbReference>
<reference evidence="6" key="1">
    <citation type="submission" date="2013-08" db="EMBL/GenBank/DDBJ databases">
        <title>Gene expansion shapes genome architecture in the human pathogen Lichtheimia corymbifera: an evolutionary genomics analysis in the ancient terrestrial Mucorales (Mucoromycotina).</title>
        <authorList>
            <person name="Schwartze V.U."/>
            <person name="Winter S."/>
            <person name="Shelest E."/>
            <person name="Marcet-Houben M."/>
            <person name="Horn F."/>
            <person name="Wehner S."/>
            <person name="Hoffmann K."/>
            <person name="Riege K."/>
            <person name="Sammeth M."/>
            <person name="Nowrousian M."/>
            <person name="Valiante V."/>
            <person name="Linde J."/>
            <person name="Jacobsen I.D."/>
            <person name="Marz M."/>
            <person name="Brakhage A.A."/>
            <person name="Gabaldon T."/>
            <person name="Bocker S."/>
            <person name="Voigt K."/>
        </authorList>
    </citation>
    <scope>NUCLEOTIDE SEQUENCE [LARGE SCALE GENOMIC DNA]</scope>
    <source>
        <strain evidence="6">FSU 9682</strain>
    </source>
</reference>
<evidence type="ECO:0000256" key="2">
    <source>
        <dbReference type="ARBA" id="ARBA00023121"/>
    </source>
</evidence>
<dbReference type="STRING" id="1263082.A0A068S1F2"/>
<dbReference type="OrthoDB" id="346910at2759"/>
<comment type="similarity">
    <text evidence="1">Belongs to the ACBP family.</text>
</comment>
<feature type="compositionally biased region" description="Polar residues" evidence="3">
    <location>
        <begin position="287"/>
        <end position="299"/>
    </location>
</feature>
<dbReference type="InterPro" id="IPR000582">
    <property type="entry name" value="Acyl-CoA-binding_protein"/>
</dbReference>
<feature type="region of interest" description="Disordered" evidence="3">
    <location>
        <begin position="165"/>
        <end position="320"/>
    </location>
</feature>
<protein>
    <recommendedName>
        <fullName evidence="5">ACB domain-containing protein</fullName>
    </recommendedName>
</protein>
<dbReference type="AlphaFoldDB" id="A0A068S1F2"/>
<dbReference type="Gene3D" id="1.20.80.10">
    <property type="match status" value="1"/>
</dbReference>
<dbReference type="VEuPathDB" id="FungiDB:LCOR_07293.1"/>
<dbReference type="SUPFAM" id="SSF47027">
    <property type="entry name" value="Acyl-CoA binding protein"/>
    <property type="match status" value="1"/>
</dbReference>
<dbReference type="GO" id="GO:0006631">
    <property type="term" value="P:fatty acid metabolic process"/>
    <property type="evidence" value="ECO:0007669"/>
    <property type="project" value="TreeGrafter"/>
</dbReference>
<proteinExistence type="inferred from homology"/>
<keyword evidence="4" id="KW-0472">Membrane</keyword>
<dbReference type="EMBL" id="CBTN010000036">
    <property type="protein sequence ID" value="CDH56218.1"/>
    <property type="molecule type" value="Genomic_DNA"/>
</dbReference>
<feature type="compositionally biased region" description="Low complexity" evidence="3">
    <location>
        <begin position="165"/>
        <end position="190"/>
    </location>
</feature>
<dbReference type="InterPro" id="IPR014352">
    <property type="entry name" value="FERM/acyl-CoA-bd_prot_sf"/>
</dbReference>
<keyword evidence="4" id="KW-1133">Transmembrane helix</keyword>
<gene>
    <name evidence="6" type="ORF">LCOR_07293.1</name>
</gene>
<dbReference type="PANTHER" id="PTHR23310:SF62">
    <property type="entry name" value="ACYL-COA BINDING PROTEIN 1, ISOFORM A"/>
    <property type="match status" value="1"/>
</dbReference>
<evidence type="ECO:0000313" key="6">
    <source>
        <dbReference type="EMBL" id="CDH56218.1"/>
    </source>
</evidence>
<dbReference type="GO" id="GO:0000062">
    <property type="term" value="F:fatty-acyl-CoA binding"/>
    <property type="evidence" value="ECO:0007669"/>
    <property type="project" value="InterPro"/>
</dbReference>
<feature type="compositionally biased region" description="Acidic residues" evidence="3">
    <location>
        <begin position="126"/>
        <end position="143"/>
    </location>
</feature>
<dbReference type="Proteomes" id="UP000027586">
    <property type="component" value="Unassembled WGS sequence"/>
</dbReference>
<name>A0A068S1F2_9FUNG</name>